<feature type="chain" id="PRO_5005190591" description="BZIP domain-containing protein" evidence="1">
    <location>
        <begin position="25"/>
        <end position="202"/>
    </location>
</feature>
<feature type="signal peptide" evidence="1">
    <location>
        <begin position="1"/>
        <end position="24"/>
    </location>
</feature>
<evidence type="ECO:0000313" key="2">
    <source>
        <dbReference type="EMBL" id="CEM35092.1"/>
    </source>
</evidence>
<protein>
    <recommendedName>
        <fullName evidence="3">BZIP domain-containing protein</fullName>
    </recommendedName>
</protein>
<sequence>MKLGEIIFIFIAGWFAGHPGFVAASDDDSGAEHRILSRRSSVLRCLGDCGASVAYLQQPAVTASTTTTYIQQPATTTTYIQQPVASTTFVQQPIAGVSSIPFAPWGAPAVHGGFSNAPLFVEEDRSAMRRWRRNQRRVNREARDYAEAVNEANEDLIGLQYVQPVVSAQYWGTAPNGQYASGVPYSSVAPFSGYYQQTFLSD</sequence>
<name>A0A0G4GW33_9ALVE</name>
<gene>
    <name evidence="2" type="ORF">Cvel_23607</name>
</gene>
<organism evidence="2">
    <name type="scientific">Chromera velia CCMP2878</name>
    <dbReference type="NCBI Taxonomy" id="1169474"/>
    <lineage>
        <taxon>Eukaryota</taxon>
        <taxon>Sar</taxon>
        <taxon>Alveolata</taxon>
        <taxon>Colpodellida</taxon>
        <taxon>Chromeraceae</taxon>
        <taxon>Chromera</taxon>
    </lineage>
</organism>
<accession>A0A0G4GW33</accession>
<proteinExistence type="predicted"/>
<evidence type="ECO:0008006" key="3">
    <source>
        <dbReference type="Google" id="ProtNLM"/>
    </source>
</evidence>
<evidence type="ECO:0000256" key="1">
    <source>
        <dbReference type="SAM" id="SignalP"/>
    </source>
</evidence>
<dbReference type="VEuPathDB" id="CryptoDB:Cvel_23607"/>
<reference evidence="2" key="1">
    <citation type="submission" date="2014-11" db="EMBL/GenBank/DDBJ databases">
        <authorList>
            <person name="Otto D Thomas"/>
            <person name="Naeem Raeece"/>
        </authorList>
    </citation>
    <scope>NUCLEOTIDE SEQUENCE</scope>
</reference>
<dbReference type="EMBL" id="CDMZ01001604">
    <property type="protein sequence ID" value="CEM35092.1"/>
    <property type="molecule type" value="Genomic_DNA"/>
</dbReference>
<keyword evidence="1" id="KW-0732">Signal</keyword>
<dbReference type="AlphaFoldDB" id="A0A0G4GW33"/>